<dbReference type="PANTHER" id="PTHR11468">
    <property type="entry name" value="GLYCOGEN PHOSPHORYLASE"/>
    <property type="match status" value="1"/>
</dbReference>
<feature type="modified residue" description="N6-(pyridoxal phosphate)lysine" evidence="12">
    <location>
        <position position="719"/>
    </location>
</feature>
<dbReference type="NCBIfam" id="TIGR02093">
    <property type="entry name" value="P_ylase"/>
    <property type="match status" value="1"/>
</dbReference>
<dbReference type="AlphaFoldDB" id="A0A8C5C432"/>
<evidence type="ECO:0000256" key="11">
    <source>
        <dbReference type="ARBA" id="ARBA00046783"/>
    </source>
</evidence>
<keyword evidence="6 13" id="KW-0808">Transferase</keyword>
<comment type="similarity">
    <text evidence="2 13">Belongs to the glycogen phosphorylase family.</text>
</comment>
<organism evidence="14 15">
    <name type="scientific">Gadus morhua</name>
    <name type="common">Atlantic cod</name>
    <dbReference type="NCBI Taxonomy" id="8049"/>
    <lineage>
        <taxon>Eukaryota</taxon>
        <taxon>Metazoa</taxon>
        <taxon>Chordata</taxon>
        <taxon>Craniata</taxon>
        <taxon>Vertebrata</taxon>
        <taxon>Euteleostomi</taxon>
        <taxon>Actinopterygii</taxon>
        <taxon>Neopterygii</taxon>
        <taxon>Teleostei</taxon>
        <taxon>Neoteleostei</taxon>
        <taxon>Acanthomorphata</taxon>
        <taxon>Zeiogadaria</taxon>
        <taxon>Gadariae</taxon>
        <taxon>Gadiformes</taxon>
        <taxon>Gadoidei</taxon>
        <taxon>Gadidae</taxon>
        <taxon>Gadus</taxon>
    </lineage>
</organism>
<dbReference type="Ensembl" id="ENSGMOT00000037492.1">
    <property type="protein sequence ID" value="ENSGMOP00000054927.1"/>
    <property type="gene ID" value="ENSGMOG00000001222.2"/>
</dbReference>
<accession>A0A8C5C432</accession>
<evidence type="ECO:0000256" key="8">
    <source>
        <dbReference type="ARBA" id="ARBA00023277"/>
    </source>
</evidence>
<evidence type="ECO:0000313" key="14">
    <source>
        <dbReference type="Ensembl" id="ENSGMOP00000054927.1"/>
    </source>
</evidence>
<name>A0A8C5C432_GADMO</name>
<proteinExistence type="inferred from homology"/>
<evidence type="ECO:0000256" key="5">
    <source>
        <dbReference type="ARBA" id="ARBA00022676"/>
    </source>
</evidence>
<dbReference type="EC" id="2.4.1.1" evidence="13"/>
<evidence type="ECO:0000256" key="3">
    <source>
        <dbReference type="ARBA" id="ARBA00022533"/>
    </source>
</evidence>
<evidence type="ECO:0000256" key="12">
    <source>
        <dbReference type="PIRSR" id="PIRSR000460-1"/>
    </source>
</evidence>
<keyword evidence="7 12" id="KW-0663">Pyridoxal phosphate</keyword>
<dbReference type="InterPro" id="IPR035090">
    <property type="entry name" value="Pyridoxal_P_attach_site"/>
</dbReference>
<dbReference type="GeneTree" id="ENSGT00950000183148"/>
<evidence type="ECO:0000256" key="13">
    <source>
        <dbReference type="RuleBase" id="RU000587"/>
    </source>
</evidence>
<comment type="catalytic activity">
    <reaction evidence="9">
        <text>[(1-&gt;4)-alpha-D-glucosyl](n) + phosphate = [(1-&gt;4)-alpha-D-glucosyl](n-1) + alpha-D-glucose 1-phosphate</text>
        <dbReference type="Rhea" id="RHEA:41732"/>
        <dbReference type="Rhea" id="RHEA-COMP:9584"/>
        <dbReference type="Rhea" id="RHEA-COMP:9586"/>
        <dbReference type="ChEBI" id="CHEBI:15444"/>
        <dbReference type="ChEBI" id="CHEBI:43474"/>
        <dbReference type="ChEBI" id="CHEBI:58601"/>
        <dbReference type="EC" id="2.4.1.1"/>
    </reaction>
    <physiologicalReaction direction="left-to-right" evidence="9">
        <dbReference type="Rhea" id="RHEA:41733"/>
    </physiologicalReaction>
</comment>
<keyword evidence="15" id="KW-1185">Reference proteome</keyword>
<dbReference type="GO" id="GO:0005980">
    <property type="term" value="P:glycogen catabolic process"/>
    <property type="evidence" value="ECO:0007669"/>
    <property type="project" value="TreeGrafter"/>
</dbReference>
<evidence type="ECO:0000256" key="9">
    <source>
        <dbReference type="ARBA" id="ARBA00036074"/>
    </source>
</evidence>
<reference evidence="14" key="2">
    <citation type="submission" date="2025-09" db="UniProtKB">
        <authorList>
            <consortium name="Ensembl"/>
        </authorList>
    </citation>
    <scope>IDENTIFICATION</scope>
</reference>
<evidence type="ECO:0000313" key="15">
    <source>
        <dbReference type="Proteomes" id="UP000694546"/>
    </source>
</evidence>
<dbReference type="GO" id="GO:0005737">
    <property type="term" value="C:cytoplasm"/>
    <property type="evidence" value="ECO:0007669"/>
    <property type="project" value="TreeGrafter"/>
</dbReference>
<keyword evidence="3" id="KW-0021">Allosteric enzyme</keyword>
<comment type="function">
    <text evidence="10 13">Allosteric enzyme that catalyzes the rate-limiting step in glycogen catabolism, the phosphorolytic cleavage of glycogen to produce glucose-1-phosphate, and plays a central role in maintaining cellular and organismal glucose homeostasis.</text>
</comment>
<comment type="subunit">
    <text evidence="11">Homodimer; enzymatically active. Interacts with PPP1R3B; recruits the phosphatase PP1 which dephosphorylates and inactivates PYGL/glycogen phosphorylase.</text>
</comment>
<dbReference type="InterPro" id="IPR000811">
    <property type="entry name" value="Glyco_trans_35"/>
</dbReference>
<dbReference type="Pfam" id="PF00343">
    <property type="entry name" value="Phosphorylase"/>
    <property type="match status" value="2"/>
</dbReference>
<dbReference type="InterPro" id="IPR011833">
    <property type="entry name" value="Glycg_phsphrylas"/>
</dbReference>
<dbReference type="CDD" id="cd04300">
    <property type="entry name" value="GT35_Glycogen_Phosphorylase"/>
    <property type="match status" value="1"/>
</dbReference>
<protein>
    <recommendedName>
        <fullName evidence="13">Alpha-1,4 glucan phosphorylase</fullName>
        <ecNumber evidence="13">2.4.1.1</ecNumber>
    </recommendedName>
</protein>
<evidence type="ECO:0000256" key="1">
    <source>
        <dbReference type="ARBA" id="ARBA00001933"/>
    </source>
</evidence>
<evidence type="ECO:0000256" key="7">
    <source>
        <dbReference type="ARBA" id="ARBA00022898"/>
    </source>
</evidence>
<dbReference type="GO" id="GO:0030170">
    <property type="term" value="F:pyridoxal phosphate binding"/>
    <property type="evidence" value="ECO:0007669"/>
    <property type="project" value="InterPro"/>
</dbReference>
<keyword evidence="4" id="KW-0321">Glycogen metabolism</keyword>
<gene>
    <name evidence="14" type="primary">PYGL</name>
</gene>
<dbReference type="PANTHER" id="PTHR11468:SF3">
    <property type="entry name" value="GLYCOGEN PHOSPHORYLASE, LIVER FORM"/>
    <property type="match status" value="1"/>
</dbReference>
<reference evidence="14" key="1">
    <citation type="submission" date="2025-08" db="UniProtKB">
        <authorList>
            <consortium name="Ensembl"/>
        </authorList>
    </citation>
    <scope>IDENTIFICATION</scope>
</reference>
<evidence type="ECO:0000256" key="2">
    <source>
        <dbReference type="ARBA" id="ARBA00006047"/>
    </source>
</evidence>
<evidence type="ECO:0000256" key="6">
    <source>
        <dbReference type="ARBA" id="ARBA00022679"/>
    </source>
</evidence>
<dbReference type="PROSITE" id="PS00102">
    <property type="entry name" value="PHOSPHORYLASE"/>
    <property type="match status" value="1"/>
</dbReference>
<dbReference type="SUPFAM" id="SSF53756">
    <property type="entry name" value="UDP-Glycosyltransferase/glycogen phosphorylase"/>
    <property type="match status" value="2"/>
</dbReference>
<evidence type="ECO:0000256" key="10">
    <source>
        <dbReference type="ARBA" id="ARBA00037413"/>
    </source>
</evidence>
<comment type="cofactor">
    <cofactor evidence="1 13">
        <name>pyridoxal 5'-phosphate</name>
        <dbReference type="ChEBI" id="CHEBI:597326"/>
    </cofactor>
</comment>
<keyword evidence="5 13" id="KW-0328">Glycosyltransferase</keyword>
<sequence>MATPLTDQEKRKQISIRGIVGVENVAEIKKGFNRHLHFTLVKDRNIATPRDYYFALAHTVRDHLVGRWIRTQQYYYEVDPKRVYYLSLEFYMGRTLQNTMINLGLQNACDEAIYQLGLDMEDLEEMEEDAGLGNGGLGRLAACFLDSMATLGLAAYGYGIRYEYGIFNQKIRDGWQVEEADDWLRHGNPWEKARPEYMLPVHFYGRVEESQEGSRWVDTQVVLAMPYDTPIPGFMNNTVNTMRLWSAKAPNDFNLRDFNVGDYIEAVLDRNLAENISRVLYPNDNFFEGKELRLKQEYFVVAATLQDIIRRFKTTKKGAGARTSFQGFPEKVAIQLNDTHPAMAIPELMRIFVDIEKLDWDTAWDLTKRTFAYTNHTVLPEALERWPVELLETLLPRHLQIIYRINQSHLDSIASLFPEDMDRLRRMSLIEEDGGKRVNMAHLCILGSHAVNGVAQIHSDIIKTSVTWRRSTAWRSTRPPCSTFTSRGSTSTSASCSTACTSSPCTTVRRPAPHTTTLPGHYRDITGTLPSHKHFAHVVYKGATQIVLLCYPQSTISQIVTQLYSPDAADSLCLIGYILSQSECFLHSISLSTQVIQQFFTLKYKINLKISLRQLIYYEVNPRRARAGQSKTILRFIFYVILCLPLQAAPGYHMAKMIIKLITAVGDVVNNDPVVGSKLKVIYLENYRVSLAEKVIPATDLSEQISTAGTEASGTGNMKFMLNGALTIGTMDGANVEMAEEAGEENLFIFGMRVEDVAALDLKGYDAMVYYKRNPELRCVMDLITSGYFNPKNPDLFKDVTDMLFKYDRFKVFADFDDYVKAQEKVSKLYQEWTKMVIKNIAASGKFSSDRTISDYAREVWGVEPTDLKIPPPSEPREAIDETAARALNKM</sequence>
<dbReference type="Gene3D" id="3.40.50.2000">
    <property type="entry name" value="Glycogen Phosphorylase B"/>
    <property type="match status" value="3"/>
</dbReference>
<dbReference type="Proteomes" id="UP000694546">
    <property type="component" value="Chromosome 5"/>
</dbReference>
<dbReference type="GO" id="GO:0008184">
    <property type="term" value="F:glycogen phosphorylase activity"/>
    <property type="evidence" value="ECO:0007669"/>
    <property type="project" value="InterPro"/>
</dbReference>
<dbReference type="PIRSF" id="PIRSF000460">
    <property type="entry name" value="Pprylas_GlgP"/>
    <property type="match status" value="1"/>
</dbReference>
<evidence type="ECO:0000256" key="4">
    <source>
        <dbReference type="ARBA" id="ARBA00022600"/>
    </source>
</evidence>
<keyword evidence="8 13" id="KW-0119">Carbohydrate metabolism</keyword>